<evidence type="ECO:0000256" key="5">
    <source>
        <dbReference type="ARBA" id="ARBA00022989"/>
    </source>
</evidence>
<dbReference type="PANTHER" id="PTHR43744">
    <property type="entry name" value="ABC TRANSPORTER PERMEASE PROTEIN MG189-RELATED-RELATED"/>
    <property type="match status" value="1"/>
</dbReference>
<dbReference type="AlphaFoldDB" id="A0A9D1KLJ9"/>
<dbReference type="GO" id="GO:0055085">
    <property type="term" value="P:transmembrane transport"/>
    <property type="evidence" value="ECO:0007669"/>
    <property type="project" value="InterPro"/>
</dbReference>
<keyword evidence="5 7" id="KW-1133">Transmembrane helix</keyword>
<gene>
    <name evidence="9" type="ORF">IAA98_02800</name>
</gene>
<dbReference type="InterPro" id="IPR035906">
    <property type="entry name" value="MetI-like_sf"/>
</dbReference>
<keyword evidence="3" id="KW-1003">Cell membrane</keyword>
<dbReference type="InterPro" id="IPR000515">
    <property type="entry name" value="MetI-like"/>
</dbReference>
<dbReference type="EMBL" id="DVLP01000080">
    <property type="protein sequence ID" value="HIT74491.1"/>
    <property type="molecule type" value="Genomic_DNA"/>
</dbReference>
<feature type="non-terminal residue" evidence="9">
    <location>
        <position position="1"/>
    </location>
</feature>
<dbReference type="PROSITE" id="PS50928">
    <property type="entry name" value="ABC_TM1"/>
    <property type="match status" value="1"/>
</dbReference>
<dbReference type="Proteomes" id="UP000886842">
    <property type="component" value="Unassembled WGS sequence"/>
</dbReference>
<protein>
    <submittedName>
        <fullName evidence="9">Carbohydrate ABC transporter permease</fullName>
    </submittedName>
</protein>
<reference evidence="9" key="2">
    <citation type="journal article" date="2021" name="PeerJ">
        <title>Extensive microbial diversity within the chicken gut microbiome revealed by metagenomics and culture.</title>
        <authorList>
            <person name="Gilroy R."/>
            <person name="Ravi A."/>
            <person name="Getino M."/>
            <person name="Pursley I."/>
            <person name="Horton D.L."/>
            <person name="Alikhan N.F."/>
            <person name="Baker D."/>
            <person name="Gharbi K."/>
            <person name="Hall N."/>
            <person name="Watson M."/>
            <person name="Adriaenssens E.M."/>
            <person name="Foster-Nyarko E."/>
            <person name="Jarju S."/>
            <person name="Secka A."/>
            <person name="Antonio M."/>
            <person name="Oren A."/>
            <person name="Chaudhuri R.R."/>
            <person name="La Ragione R."/>
            <person name="Hildebrand F."/>
            <person name="Pallen M.J."/>
        </authorList>
    </citation>
    <scope>NUCLEOTIDE SEQUENCE</scope>
    <source>
        <strain evidence="9">ChiGjej1B1-24693</strain>
    </source>
</reference>
<accession>A0A9D1KLJ9</accession>
<feature type="transmembrane region" description="Helical" evidence="7">
    <location>
        <begin position="77"/>
        <end position="98"/>
    </location>
</feature>
<feature type="domain" description="ABC transmembrane type-1" evidence="8">
    <location>
        <begin position="1"/>
        <end position="156"/>
    </location>
</feature>
<dbReference type="GO" id="GO:0005886">
    <property type="term" value="C:plasma membrane"/>
    <property type="evidence" value="ECO:0007669"/>
    <property type="project" value="UniProtKB-SubCell"/>
</dbReference>
<evidence type="ECO:0000313" key="9">
    <source>
        <dbReference type="EMBL" id="HIT74491.1"/>
    </source>
</evidence>
<keyword evidence="4 7" id="KW-0812">Transmembrane</keyword>
<evidence type="ECO:0000256" key="4">
    <source>
        <dbReference type="ARBA" id="ARBA00022692"/>
    </source>
</evidence>
<keyword evidence="6 7" id="KW-0472">Membrane</keyword>
<dbReference type="Gene3D" id="1.10.3720.10">
    <property type="entry name" value="MetI-like"/>
    <property type="match status" value="1"/>
</dbReference>
<organism evidence="9 10">
    <name type="scientific">Candidatus Avipropionibacterium avicola</name>
    <dbReference type="NCBI Taxonomy" id="2840701"/>
    <lineage>
        <taxon>Bacteria</taxon>
        <taxon>Bacillati</taxon>
        <taxon>Actinomycetota</taxon>
        <taxon>Actinomycetes</taxon>
        <taxon>Propionibacteriales</taxon>
        <taxon>Propionibacteriaceae</taxon>
        <taxon>Propionibacteriaceae incertae sedis</taxon>
        <taxon>Candidatus Avipropionibacterium</taxon>
    </lineage>
</organism>
<name>A0A9D1KLJ9_9ACTN</name>
<dbReference type="SUPFAM" id="SSF161098">
    <property type="entry name" value="MetI-like"/>
    <property type="match status" value="1"/>
</dbReference>
<evidence type="ECO:0000256" key="1">
    <source>
        <dbReference type="ARBA" id="ARBA00004651"/>
    </source>
</evidence>
<dbReference type="Pfam" id="PF00528">
    <property type="entry name" value="BPD_transp_1"/>
    <property type="match status" value="1"/>
</dbReference>
<comment type="similarity">
    <text evidence="7">Belongs to the binding-protein-dependent transport system permease family.</text>
</comment>
<comment type="caution">
    <text evidence="9">The sequence shown here is derived from an EMBL/GenBank/DDBJ whole genome shotgun (WGS) entry which is preliminary data.</text>
</comment>
<keyword evidence="2 7" id="KW-0813">Transport</keyword>
<evidence type="ECO:0000256" key="2">
    <source>
        <dbReference type="ARBA" id="ARBA00022448"/>
    </source>
</evidence>
<feature type="transmembrane region" description="Helical" evidence="7">
    <location>
        <begin position="34"/>
        <end position="51"/>
    </location>
</feature>
<dbReference type="CDD" id="cd06261">
    <property type="entry name" value="TM_PBP2"/>
    <property type="match status" value="1"/>
</dbReference>
<proteinExistence type="inferred from homology"/>
<evidence type="ECO:0000256" key="6">
    <source>
        <dbReference type="ARBA" id="ARBA00023136"/>
    </source>
</evidence>
<evidence type="ECO:0000256" key="3">
    <source>
        <dbReference type="ARBA" id="ARBA00022475"/>
    </source>
</evidence>
<feature type="transmembrane region" description="Helical" evidence="7">
    <location>
        <begin position="135"/>
        <end position="156"/>
    </location>
</feature>
<evidence type="ECO:0000259" key="8">
    <source>
        <dbReference type="PROSITE" id="PS50928"/>
    </source>
</evidence>
<evidence type="ECO:0000313" key="10">
    <source>
        <dbReference type="Proteomes" id="UP000886842"/>
    </source>
</evidence>
<evidence type="ECO:0000256" key="7">
    <source>
        <dbReference type="RuleBase" id="RU363032"/>
    </source>
</evidence>
<comment type="subcellular location">
    <subcellularLocation>
        <location evidence="1 7">Cell membrane</location>
        <topology evidence="1 7">Multi-pass membrane protein</topology>
    </subcellularLocation>
</comment>
<reference evidence="9" key="1">
    <citation type="submission" date="2020-10" db="EMBL/GenBank/DDBJ databases">
        <authorList>
            <person name="Gilroy R."/>
        </authorList>
    </citation>
    <scope>NUCLEOTIDE SEQUENCE</scope>
    <source>
        <strain evidence="9">ChiGjej1B1-24693</strain>
    </source>
</reference>
<dbReference type="PANTHER" id="PTHR43744:SF13">
    <property type="entry name" value="SN-GLYCEROL-3-PHOSPHATE TRANSPORT INTEGRAL MEMBRANE PROTEIN ABC TRANSPORTER UGPE-RELATED"/>
    <property type="match status" value="1"/>
</dbReference>
<sequence length="171" mass="19294">LVFLFFIGALLLPGDLHLIPNYITIANLRWLDTYQGLIIPTSAAVLGTFLLRQNMKTIPREIIDAAKMDRAGHWTMLTRIVLPMCRPMVVTIAIVTLIGEWNRFIWPLIITNSNDLRVLPIGLLYLMDQEGTQNWGAIMAGTLMTALPMIIAFIFAQKQIIQGLTRTTTMK</sequence>